<sequence>MVQLLPPANNSSVPAAFLLSAYGVVNTYTSMDILRRWLFIFNNCLQRDIRIIGFSTDEDSKYLRSMRLASGFFASLPHFKINERQEAFDLTTITTKWTWFFLKNK</sequence>
<reference evidence="1" key="1">
    <citation type="submission" date="2021-02" db="EMBL/GenBank/DDBJ databases">
        <authorList>
            <person name="Nowell W R."/>
        </authorList>
    </citation>
    <scope>NUCLEOTIDE SEQUENCE</scope>
</reference>
<dbReference type="EMBL" id="CAJNOU010006391">
    <property type="protein sequence ID" value="CAF1503854.1"/>
    <property type="molecule type" value="Genomic_DNA"/>
</dbReference>
<organism evidence="1 2">
    <name type="scientific">Rotaria sordida</name>
    <dbReference type="NCBI Taxonomy" id="392033"/>
    <lineage>
        <taxon>Eukaryota</taxon>
        <taxon>Metazoa</taxon>
        <taxon>Spiralia</taxon>
        <taxon>Gnathifera</taxon>
        <taxon>Rotifera</taxon>
        <taxon>Eurotatoria</taxon>
        <taxon>Bdelloidea</taxon>
        <taxon>Philodinida</taxon>
        <taxon>Philodinidae</taxon>
        <taxon>Rotaria</taxon>
    </lineage>
</organism>
<evidence type="ECO:0000313" key="2">
    <source>
        <dbReference type="Proteomes" id="UP000663889"/>
    </source>
</evidence>
<dbReference type="Proteomes" id="UP000663889">
    <property type="component" value="Unassembled WGS sequence"/>
</dbReference>
<dbReference type="AlphaFoldDB" id="A0A815TAK3"/>
<protein>
    <submittedName>
        <fullName evidence="1">Uncharacterized protein</fullName>
    </submittedName>
</protein>
<name>A0A815TAK3_9BILA</name>
<gene>
    <name evidence="1" type="ORF">SEV965_LOCUS36213</name>
</gene>
<proteinExistence type="predicted"/>
<comment type="caution">
    <text evidence="1">The sequence shown here is derived from an EMBL/GenBank/DDBJ whole genome shotgun (WGS) entry which is preliminary data.</text>
</comment>
<evidence type="ECO:0000313" key="1">
    <source>
        <dbReference type="EMBL" id="CAF1503854.1"/>
    </source>
</evidence>
<accession>A0A815TAK3</accession>